<dbReference type="Pfam" id="PF01594">
    <property type="entry name" value="AI-2E_transport"/>
    <property type="match status" value="1"/>
</dbReference>
<protein>
    <submittedName>
        <fullName evidence="9">AI-2E family transporter</fullName>
    </submittedName>
</protein>
<keyword evidence="3" id="KW-0813">Transport</keyword>
<organism evidence="9 10">
    <name type="scientific">Dehalobacterium formicoaceticum</name>
    <dbReference type="NCBI Taxonomy" id="51515"/>
    <lineage>
        <taxon>Bacteria</taxon>
        <taxon>Bacillati</taxon>
        <taxon>Bacillota</taxon>
        <taxon>Clostridia</taxon>
        <taxon>Eubacteriales</taxon>
        <taxon>Peptococcaceae</taxon>
        <taxon>Dehalobacterium</taxon>
    </lineage>
</organism>
<comment type="caution">
    <text evidence="9">The sequence shown here is derived from an EMBL/GenBank/DDBJ whole genome shotgun (WGS) entry which is preliminary data.</text>
</comment>
<comment type="subcellular location">
    <subcellularLocation>
        <location evidence="1">Cell membrane</location>
        <topology evidence="1">Multi-pass membrane protein</topology>
    </subcellularLocation>
</comment>
<keyword evidence="4" id="KW-1003">Cell membrane</keyword>
<dbReference type="PANTHER" id="PTHR21716:SF53">
    <property type="entry name" value="PERMEASE PERM-RELATED"/>
    <property type="match status" value="1"/>
</dbReference>
<feature type="transmembrane region" description="Helical" evidence="8">
    <location>
        <begin position="32"/>
        <end position="54"/>
    </location>
</feature>
<feature type="transmembrane region" description="Helical" evidence="8">
    <location>
        <begin position="245"/>
        <end position="264"/>
    </location>
</feature>
<sequence>MEKKKRMIVCIISGLAIFLLAGLFLFQIRSIIMPFLLAILLAYILLPLVEFLVLHRFSMTGAILIVYLACSIMVFILVLYVFPGIFSELTQFAGEIPSYAQSFQNSLLEWQERYSRFNIPDSIRQIVDENILSIEARIVEVVRSSASIIIGLFSYTFSLLIMPILTYYFLKDHALITQKLISFLPPNKRSEILNLWFKINQVLRRFIYGHLTVAFLVGVLTMIGLKLIGVKFAVTLGFIAGLADIIPYFGPFIGAIPAVCLAYLQSKKLALYTIIVMVVVQQIESSVITPKIISDSVGLHPLTIIFVLLLGGFYFGIWGMLFSVPVTAVLRILINYLYQKAVGVKLD</sequence>
<evidence type="ECO:0000256" key="4">
    <source>
        <dbReference type="ARBA" id="ARBA00022475"/>
    </source>
</evidence>
<evidence type="ECO:0000256" key="7">
    <source>
        <dbReference type="ARBA" id="ARBA00023136"/>
    </source>
</evidence>
<name>A0ABT1Y7C0_9FIRM</name>
<keyword evidence="6 8" id="KW-1133">Transmembrane helix</keyword>
<proteinExistence type="inferred from homology"/>
<evidence type="ECO:0000256" key="8">
    <source>
        <dbReference type="SAM" id="Phobius"/>
    </source>
</evidence>
<dbReference type="RefSeq" id="WP_257914066.1">
    <property type="nucleotide sequence ID" value="NZ_JANPWE010000011.1"/>
</dbReference>
<evidence type="ECO:0000256" key="3">
    <source>
        <dbReference type="ARBA" id="ARBA00022448"/>
    </source>
</evidence>
<evidence type="ECO:0000256" key="5">
    <source>
        <dbReference type="ARBA" id="ARBA00022692"/>
    </source>
</evidence>
<feature type="transmembrane region" description="Helical" evidence="8">
    <location>
        <begin position="271"/>
        <end position="293"/>
    </location>
</feature>
<dbReference type="Proteomes" id="UP001524944">
    <property type="component" value="Unassembled WGS sequence"/>
</dbReference>
<dbReference type="EMBL" id="JANPWE010000011">
    <property type="protein sequence ID" value="MCR6546785.1"/>
    <property type="molecule type" value="Genomic_DNA"/>
</dbReference>
<evidence type="ECO:0000256" key="2">
    <source>
        <dbReference type="ARBA" id="ARBA00009773"/>
    </source>
</evidence>
<keyword evidence="7 8" id="KW-0472">Membrane</keyword>
<feature type="transmembrane region" description="Helical" evidence="8">
    <location>
        <begin position="61"/>
        <end position="82"/>
    </location>
</feature>
<feature type="transmembrane region" description="Helical" evidence="8">
    <location>
        <begin position="206"/>
        <end position="225"/>
    </location>
</feature>
<dbReference type="InterPro" id="IPR002549">
    <property type="entry name" value="AI-2E-like"/>
</dbReference>
<feature type="transmembrane region" description="Helical" evidence="8">
    <location>
        <begin position="305"/>
        <end position="330"/>
    </location>
</feature>
<reference evidence="9 10" key="1">
    <citation type="submission" date="2022-08" db="EMBL/GenBank/DDBJ databases">
        <title>Proteogenomics of the novel Dehalobacterium formicoaceticum strain EZ94 highlights a key role of methyltransferases during anaerobic dichloromethane degradation.</title>
        <authorList>
            <person name="Wasmund K."/>
        </authorList>
    </citation>
    <scope>NUCLEOTIDE SEQUENCE [LARGE SCALE GENOMIC DNA]</scope>
    <source>
        <strain evidence="9 10">EZ94</strain>
    </source>
</reference>
<evidence type="ECO:0000313" key="10">
    <source>
        <dbReference type="Proteomes" id="UP001524944"/>
    </source>
</evidence>
<evidence type="ECO:0000256" key="1">
    <source>
        <dbReference type="ARBA" id="ARBA00004651"/>
    </source>
</evidence>
<accession>A0ABT1Y7C0</accession>
<feature type="transmembrane region" description="Helical" evidence="8">
    <location>
        <begin position="7"/>
        <end position="26"/>
    </location>
</feature>
<keyword evidence="10" id="KW-1185">Reference proteome</keyword>
<keyword evidence="5 8" id="KW-0812">Transmembrane</keyword>
<dbReference type="PANTHER" id="PTHR21716">
    <property type="entry name" value="TRANSMEMBRANE PROTEIN"/>
    <property type="match status" value="1"/>
</dbReference>
<evidence type="ECO:0000256" key="6">
    <source>
        <dbReference type="ARBA" id="ARBA00022989"/>
    </source>
</evidence>
<comment type="similarity">
    <text evidence="2">Belongs to the autoinducer-2 exporter (AI-2E) (TC 2.A.86) family.</text>
</comment>
<evidence type="ECO:0000313" key="9">
    <source>
        <dbReference type="EMBL" id="MCR6546785.1"/>
    </source>
</evidence>
<feature type="transmembrane region" description="Helical" evidence="8">
    <location>
        <begin position="148"/>
        <end position="170"/>
    </location>
</feature>
<gene>
    <name evidence="9" type="ORF">NVS47_14910</name>
</gene>